<gene>
    <name evidence="2" type="ORF">V22_00840</name>
</gene>
<dbReference type="EMBL" id="CP036316">
    <property type="protein sequence ID" value="QDT62886.1"/>
    <property type="molecule type" value="Genomic_DNA"/>
</dbReference>
<evidence type="ECO:0000256" key="1">
    <source>
        <dbReference type="SAM" id="MobiDB-lite"/>
    </source>
</evidence>
<dbReference type="KEGG" id="chya:V22_00840"/>
<name>A0A517T3E3_9PLAN</name>
<feature type="compositionally biased region" description="Basic and acidic residues" evidence="1">
    <location>
        <begin position="1"/>
        <end position="21"/>
    </location>
</feature>
<evidence type="ECO:0000313" key="3">
    <source>
        <dbReference type="Proteomes" id="UP000319976"/>
    </source>
</evidence>
<feature type="region of interest" description="Disordered" evidence="1">
    <location>
        <begin position="1"/>
        <end position="24"/>
    </location>
</feature>
<protein>
    <submittedName>
        <fullName evidence="2">Uncharacterized protein</fullName>
    </submittedName>
</protein>
<dbReference type="AlphaFoldDB" id="A0A517T3E3"/>
<organism evidence="2 3">
    <name type="scientific">Calycomorphotria hydatis</name>
    <dbReference type="NCBI Taxonomy" id="2528027"/>
    <lineage>
        <taxon>Bacteria</taxon>
        <taxon>Pseudomonadati</taxon>
        <taxon>Planctomycetota</taxon>
        <taxon>Planctomycetia</taxon>
        <taxon>Planctomycetales</taxon>
        <taxon>Planctomycetaceae</taxon>
        <taxon>Calycomorphotria</taxon>
    </lineage>
</organism>
<evidence type="ECO:0000313" key="2">
    <source>
        <dbReference type="EMBL" id="QDT62886.1"/>
    </source>
</evidence>
<sequence>MEKKIRNDAKRAKKEERKASGGEEVAQEVYVDEDGNVVIKTL</sequence>
<reference evidence="2 3" key="1">
    <citation type="submission" date="2019-02" db="EMBL/GenBank/DDBJ databases">
        <title>Deep-cultivation of Planctomycetes and their phenomic and genomic characterization uncovers novel biology.</title>
        <authorList>
            <person name="Wiegand S."/>
            <person name="Jogler M."/>
            <person name="Boedeker C."/>
            <person name="Pinto D."/>
            <person name="Vollmers J."/>
            <person name="Rivas-Marin E."/>
            <person name="Kohn T."/>
            <person name="Peeters S.H."/>
            <person name="Heuer A."/>
            <person name="Rast P."/>
            <person name="Oberbeckmann S."/>
            <person name="Bunk B."/>
            <person name="Jeske O."/>
            <person name="Meyerdierks A."/>
            <person name="Storesund J.E."/>
            <person name="Kallscheuer N."/>
            <person name="Luecker S."/>
            <person name="Lage O.M."/>
            <person name="Pohl T."/>
            <person name="Merkel B.J."/>
            <person name="Hornburger P."/>
            <person name="Mueller R.-W."/>
            <person name="Bruemmer F."/>
            <person name="Labrenz M."/>
            <person name="Spormann A.M."/>
            <person name="Op den Camp H."/>
            <person name="Overmann J."/>
            <person name="Amann R."/>
            <person name="Jetten M.S.M."/>
            <person name="Mascher T."/>
            <person name="Medema M.H."/>
            <person name="Devos D.P."/>
            <person name="Kaster A.-K."/>
            <person name="Ovreas L."/>
            <person name="Rohde M."/>
            <person name="Galperin M.Y."/>
            <person name="Jogler C."/>
        </authorList>
    </citation>
    <scope>NUCLEOTIDE SEQUENCE [LARGE SCALE GENOMIC DNA]</scope>
    <source>
        <strain evidence="2 3">V22</strain>
    </source>
</reference>
<dbReference type="Proteomes" id="UP000319976">
    <property type="component" value="Chromosome"/>
</dbReference>
<dbReference type="RefSeq" id="WP_261342088.1">
    <property type="nucleotide sequence ID" value="NZ_CP036316.1"/>
</dbReference>
<keyword evidence="3" id="KW-1185">Reference proteome</keyword>
<proteinExistence type="predicted"/>
<accession>A0A517T3E3</accession>